<dbReference type="Pfam" id="PF12680">
    <property type="entry name" value="SnoaL_2"/>
    <property type="match status" value="1"/>
</dbReference>
<organism evidence="3 4">
    <name type="scientific">Piscinibacter sakaiensis</name>
    <name type="common">Ideonella sakaiensis</name>
    <dbReference type="NCBI Taxonomy" id="1547922"/>
    <lineage>
        <taxon>Bacteria</taxon>
        <taxon>Pseudomonadati</taxon>
        <taxon>Pseudomonadota</taxon>
        <taxon>Betaproteobacteria</taxon>
        <taxon>Burkholderiales</taxon>
        <taxon>Sphaerotilaceae</taxon>
        <taxon>Piscinibacter</taxon>
    </lineage>
</organism>
<evidence type="ECO:0000259" key="2">
    <source>
        <dbReference type="Pfam" id="PF12680"/>
    </source>
</evidence>
<dbReference type="AlphaFoldDB" id="A0A0K8P0D1"/>
<dbReference type="RefSeq" id="WP_231638098.1">
    <property type="nucleotide sequence ID" value="NZ_BBYR01000030.1"/>
</dbReference>
<dbReference type="InterPro" id="IPR015867">
    <property type="entry name" value="N-reg_PII/ATP_PRibTrfase_C"/>
</dbReference>
<dbReference type="EMBL" id="BBYR01000030">
    <property type="protein sequence ID" value="GAP35999.1"/>
    <property type="molecule type" value="Genomic_DNA"/>
</dbReference>
<dbReference type="Gene3D" id="3.10.450.50">
    <property type="match status" value="1"/>
</dbReference>
<dbReference type="Gene3D" id="3.30.70.120">
    <property type="match status" value="1"/>
</dbReference>
<evidence type="ECO:0000256" key="1">
    <source>
        <dbReference type="ARBA" id="ARBA00010169"/>
    </source>
</evidence>
<dbReference type="InterPro" id="IPR004323">
    <property type="entry name" value="Ion_tolerance_CutA"/>
</dbReference>
<comment type="caution">
    <text evidence="3">The sequence shown here is derived from an EMBL/GenBank/DDBJ whole genome shotgun (WGS) entry which is preliminary data.</text>
</comment>
<protein>
    <recommendedName>
        <fullName evidence="2">SnoaL-like domain-containing protein</fullName>
    </recommendedName>
</protein>
<keyword evidence="4" id="KW-1185">Reference proteome</keyword>
<dbReference type="PANTHER" id="PTHR23419:SF8">
    <property type="entry name" value="FI09726P"/>
    <property type="match status" value="1"/>
</dbReference>
<dbReference type="GO" id="GO:0010038">
    <property type="term" value="P:response to metal ion"/>
    <property type="evidence" value="ECO:0007669"/>
    <property type="project" value="InterPro"/>
</dbReference>
<dbReference type="PANTHER" id="PTHR23419">
    <property type="entry name" value="DIVALENT CATION TOLERANCE CUTA-RELATED"/>
    <property type="match status" value="1"/>
</dbReference>
<dbReference type="Pfam" id="PF03091">
    <property type="entry name" value="CutA1"/>
    <property type="match status" value="1"/>
</dbReference>
<comment type="similarity">
    <text evidence="1">Belongs to the CutA family.</text>
</comment>
<dbReference type="InterPro" id="IPR037401">
    <property type="entry name" value="SnoaL-like"/>
</dbReference>
<dbReference type="GO" id="GO:0005507">
    <property type="term" value="F:copper ion binding"/>
    <property type="evidence" value="ECO:0007669"/>
    <property type="project" value="TreeGrafter"/>
</dbReference>
<accession>A0A0K8P0D1</accession>
<evidence type="ECO:0000313" key="3">
    <source>
        <dbReference type="EMBL" id="GAP35999.1"/>
    </source>
</evidence>
<dbReference type="InterPro" id="IPR032710">
    <property type="entry name" value="NTF2-like_dom_sf"/>
</dbReference>
<dbReference type="Proteomes" id="UP000037660">
    <property type="component" value="Unassembled WGS sequence"/>
</dbReference>
<reference evidence="3 4" key="2">
    <citation type="journal article" date="2016" name="Science">
        <title>A bacterium that degrades and assimilates poly(ethylene terephthalate).</title>
        <authorList>
            <person name="Yoshida S."/>
            <person name="Hiraga K."/>
            <person name="Takehana T."/>
            <person name="Taniguchi I."/>
            <person name="Yamaji H."/>
            <person name="Maeda Y."/>
            <person name="Toyohara K."/>
            <person name="Miyamoto K."/>
            <person name="Kimura Y."/>
            <person name="Oda K."/>
        </authorList>
    </citation>
    <scope>NUCLEOTIDE SEQUENCE [LARGE SCALE GENOMIC DNA]</scope>
    <source>
        <strain evidence="4">NBRC 110686 / TISTR 2288 / 201-F6</strain>
    </source>
</reference>
<dbReference type="SUPFAM" id="SSF54913">
    <property type="entry name" value="GlnB-like"/>
    <property type="match status" value="1"/>
</dbReference>
<sequence length="329" mass="34754">MNDVSDTAALPADTPPAEVVRCYWQRMQGRDFRGVAPLLGPELTVDWPQSNERFRGPERFLQMNREYPAHGPWTVQLHRLVADGAQVVTQVTVGDGVQRAEPVSFFEVAAGRIRRIVEYWPEPFAPATDRRHLSEPIAEVGVDASAGAEPGAAADAAGAVDETAAPSPAIVAAAEPPIAPVPVPRSPAQPGPVPAATATAETLPASPAPLPRLLTVVTTVASHEDGRRLAQALVGRRLAACAQLEAIESVYVWDGRLEQAPECRVLFKTTGARAAALEAGIRALHGYVQPAIHAWPVVQADPGFAQWVEAAVAPPEDAPAAVPRLDAGG</sequence>
<dbReference type="InterPro" id="IPR011322">
    <property type="entry name" value="N-reg_PII-like_a/b"/>
</dbReference>
<dbReference type="SUPFAM" id="SSF54427">
    <property type="entry name" value="NTF2-like"/>
    <property type="match status" value="1"/>
</dbReference>
<gene>
    <name evidence="3" type="ORF">ISF6_1839</name>
</gene>
<feature type="domain" description="SnoaL-like" evidence="2">
    <location>
        <begin position="20"/>
        <end position="115"/>
    </location>
</feature>
<reference evidence="4" key="1">
    <citation type="submission" date="2015-07" db="EMBL/GenBank/DDBJ databases">
        <title>Discovery of a poly(ethylene terephthalate assimilation.</title>
        <authorList>
            <person name="Yoshida S."/>
            <person name="Hiraga K."/>
            <person name="Takehana T."/>
            <person name="Taniguchi I."/>
            <person name="Yamaji H."/>
            <person name="Maeda Y."/>
            <person name="Toyohara K."/>
            <person name="Miyamoto K."/>
            <person name="Kimura Y."/>
            <person name="Oda K."/>
        </authorList>
    </citation>
    <scope>NUCLEOTIDE SEQUENCE [LARGE SCALE GENOMIC DNA]</scope>
    <source>
        <strain evidence="4">NBRC 110686 / TISTR 2288 / 201-F6</strain>
    </source>
</reference>
<dbReference type="STRING" id="1547922.ISF6_1839"/>
<evidence type="ECO:0000313" key="4">
    <source>
        <dbReference type="Proteomes" id="UP000037660"/>
    </source>
</evidence>
<name>A0A0K8P0D1_PISS1</name>
<proteinExistence type="inferred from homology"/>